<dbReference type="InterPro" id="IPR029016">
    <property type="entry name" value="GAF-like_dom_sf"/>
</dbReference>
<comment type="caution">
    <text evidence="2">The sequence shown here is derived from an EMBL/GenBank/DDBJ whole genome shotgun (WGS) entry which is preliminary data.</text>
</comment>
<dbReference type="Pfam" id="PF01590">
    <property type="entry name" value="GAF"/>
    <property type="match status" value="1"/>
</dbReference>
<dbReference type="SMART" id="SM00065">
    <property type="entry name" value="GAF"/>
    <property type="match status" value="1"/>
</dbReference>
<dbReference type="PANTHER" id="PTHR43102:SF2">
    <property type="entry name" value="GAF DOMAIN-CONTAINING PROTEIN"/>
    <property type="match status" value="1"/>
</dbReference>
<dbReference type="AlphaFoldDB" id="A0A7X6DVA4"/>
<proteinExistence type="predicted"/>
<keyword evidence="3" id="KW-1185">Reference proteome</keyword>
<name>A0A7X6DVA4_9BACT</name>
<dbReference type="PANTHER" id="PTHR43102">
    <property type="entry name" value="SLR1143 PROTEIN"/>
    <property type="match status" value="1"/>
</dbReference>
<evidence type="ECO:0000313" key="2">
    <source>
        <dbReference type="EMBL" id="NKE73777.1"/>
    </source>
</evidence>
<dbReference type="InterPro" id="IPR003018">
    <property type="entry name" value="GAF"/>
</dbReference>
<organism evidence="2 3">
    <name type="scientific">Candidatus Manganitrophus noduliformans</name>
    <dbReference type="NCBI Taxonomy" id="2606439"/>
    <lineage>
        <taxon>Bacteria</taxon>
        <taxon>Pseudomonadati</taxon>
        <taxon>Nitrospirota</taxon>
        <taxon>Nitrospiria</taxon>
        <taxon>Candidatus Troglogloeales</taxon>
        <taxon>Candidatus Manganitrophaceae</taxon>
        <taxon>Candidatus Manganitrophus</taxon>
    </lineage>
</organism>
<protein>
    <submittedName>
        <fullName evidence="2">GAF domain-containing protein</fullName>
    </submittedName>
</protein>
<dbReference type="EMBL" id="VTOW01000012">
    <property type="protein sequence ID" value="NKE73777.1"/>
    <property type="molecule type" value="Genomic_DNA"/>
</dbReference>
<dbReference type="Proteomes" id="UP000534783">
    <property type="component" value="Unassembled WGS sequence"/>
</dbReference>
<sequence length="236" mass="26015">MTVALNILSEESFVDFTRLAAHTCETPIAFIHFIKDNRHAIKSVVGWESQLELSGLPFFSHTILRHDVFVVQDASVVDERFSDHPLVMSGPQIRFYAGAPMIHVHEQVVGTLSVMSSSLRAFSQYQIESLRMLALQVVGRVGEEHLKIARLLGLELAIIVPLLARGRTLGAISLYRPIRAAAMSGGSGSCGGSGLVGWDCTSVSCNHLNREKKICRTKTKPTSLHFLPLLPMRSLR</sequence>
<dbReference type="SUPFAM" id="SSF55781">
    <property type="entry name" value="GAF domain-like"/>
    <property type="match status" value="1"/>
</dbReference>
<dbReference type="Gene3D" id="3.30.450.40">
    <property type="match status" value="1"/>
</dbReference>
<gene>
    <name evidence="2" type="ORF">MNODULE_23795</name>
</gene>
<evidence type="ECO:0000313" key="3">
    <source>
        <dbReference type="Proteomes" id="UP000534783"/>
    </source>
</evidence>
<feature type="domain" description="GAF" evidence="1">
    <location>
        <begin position="8"/>
        <end position="151"/>
    </location>
</feature>
<reference evidence="2 3" key="1">
    <citation type="journal article" date="2020" name="Nature">
        <title>Bacterial chemolithoautotrophy via manganese oxidation.</title>
        <authorList>
            <person name="Yu H."/>
            <person name="Leadbetter J.R."/>
        </authorList>
    </citation>
    <scope>NUCLEOTIDE SEQUENCE [LARGE SCALE GENOMIC DNA]</scope>
    <source>
        <strain evidence="2 3">Mn-1</strain>
    </source>
</reference>
<accession>A0A7X6DVA4</accession>
<evidence type="ECO:0000259" key="1">
    <source>
        <dbReference type="SMART" id="SM00065"/>
    </source>
</evidence>